<organism evidence="2 3">
    <name type="scientific">Tenacibaculum tangerinum</name>
    <dbReference type="NCBI Taxonomy" id="3038772"/>
    <lineage>
        <taxon>Bacteria</taxon>
        <taxon>Pseudomonadati</taxon>
        <taxon>Bacteroidota</taxon>
        <taxon>Flavobacteriia</taxon>
        <taxon>Flavobacteriales</taxon>
        <taxon>Flavobacteriaceae</taxon>
        <taxon>Tenacibaculum</taxon>
    </lineage>
</organism>
<dbReference type="SUPFAM" id="SSF160631">
    <property type="entry name" value="SMI1/KNR4-like"/>
    <property type="match status" value="1"/>
</dbReference>
<evidence type="ECO:0000313" key="2">
    <source>
        <dbReference type="EMBL" id="WGH75105.1"/>
    </source>
</evidence>
<dbReference type="Proteomes" id="UP001232001">
    <property type="component" value="Chromosome"/>
</dbReference>
<gene>
    <name evidence="2" type="ORF">P8625_13660</name>
</gene>
<feature type="domain" description="Knr4/Smi1-like" evidence="1">
    <location>
        <begin position="12"/>
        <end position="142"/>
    </location>
</feature>
<accession>A0ABY8L4P2</accession>
<dbReference type="Gene3D" id="3.40.1580.10">
    <property type="entry name" value="SMI1/KNR4-like"/>
    <property type="match status" value="1"/>
</dbReference>
<dbReference type="Pfam" id="PF09346">
    <property type="entry name" value="SMI1_KNR4"/>
    <property type="match status" value="1"/>
</dbReference>
<dbReference type="EMBL" id="CP122539">
    <property type="protein sequence ID" value="WGH75105.1"/>
    <property type="molecule type" value="Genomic_DNA"/>
</dbReference>
<keyword evidence="3" id="KW-1185">Reference proteome</keyword>
<dbReference type="RefSeq" id="WP_279650995.1">
    <property type="nucleotide sequence ID" value="NZ_CP122539.1"/>
</dbReference>
<protein>
    <submittedName>
        <fullName evidence="2">SMI1/KNR4 family protein</fullName>
    </submittedName>
</protein>
<evidence type="ECO:0000313" key="3">
    <source>
        <dbReference type="Proteomes" id="UP001232001"/>
    </source>
</evidence>
<evidence type="ECO:0000259" key="1">
    <source>
        <dbReference type="SMART" id="SM00860"/>
    </source>
</evidence>
<dbReference type="SMART" id="SM00860">
    <property type="entry name" value="SMI1_KNR4"/>
    <property type="match status" value="1"/>
</dbReference>
<proteinExistence type="predicted"/>
<sequence length="148" mass="16683">MIIEFVKIEDFQVTEDDLNLLEAHIGRILPEDYRRHMIQWNGGVALQDNLVHKDFPSAGTDFVLESLYPLIADDESSTVKAYWDFETGDILAEGYIPIGSAVGGDEIIMSLNLDETFGNIKLQTDYGLIHDISPSFNQYLEDLVEVIS</sequence>
<reference evidence="2 3" key="1">
    <citation type="submission" date="2023-04" db="EMBL/GenBank/DDBJ databases">
        <title>Tenacibaculum tangerinum sp. nov., isolated from sea tidal flat of South Korea.</title>
        <authorList>
            <person name="Lee S.H."/>
            <person name="Kim J.-J."/>
        </authorList>
    </citation>
    <scope>NUCLEOTIDE SEQUENCE [LARGE SCALE GENOMIC DNA]</scope>
    <source>
        <strain evidence="2 3">GRR-S3-23</strain>
    </source>
</reference>
<dbReference type="InterPro" id="IPR018958">
    <property type="entry name" value="Knr4/Smi1-like_dom"/>
</dbReference>
<dbReference type="InterPro" id="IPR037883">
    <property type="entry name" value="Knr4/Smi1-like_sf"/>
</dbReference>
<name>A0ABY8L4P2_9FLAO</name>